<dbReference type="InterPro" id="IPR050482">
    <property type="entry name" value="Sensor_HK_TwoCompSys"/>
</dbReference>
<dbReference type="SUPFAM" id="SSF55874">
    <property type="entry name" value="ATPase domain of HSP90 chaperone/DNA topoisomerase II/histidine kinase"/>
    <property type="match status" value="1"/>
</dbReference>
<gene>
    <name evidence="6" type="ORF">ACIGXA_07955</name>
</gene>
<evidence type="ECO:0000256" key="2">
    <source>
        <dbReference type="ARBA" id="ARBA00022777"/>
    </source>
</evidence>
<dbReference type="Gene3D" id="3.30.565.10">
    <property type="entry name" value="Histidine kinase-like ATPase, C-terminal domain"/>
    <property type="match status" value="1"/>
</dbReference>
<proteinExistence type="predicted"/>
<feature type="transmembrane region" description="Helical" evidence="4">
    <location>
        <begin position="7"/>
        <end position="28"/>
    </location>
</feature>
<evidence type="ECO:0000313" key="6">
    <source>
        <dbReference type="EMBL" id="MFI9100446.1"/>
    </source>
</evidence>
<dbReference type="RefSeq" id="WP_399645632.1">
    <property type="nucleotide sequence ID" value="NZ_JBITYG010000002.1"/>
</dbReference>
<keyword evidence="1" id="KW-0808">Transferase</keyword>
<feature type="transmembrane region" description="Helical" evidence="4">
    <location>
        <begin position="97"/>
        <end position="120"/>
    </location>
</feature>
<feature type="transmembrane region" description="Helical" evidence="4">
    <location>
        <begin position="63"/>
        <end position="82"/>
    </location>
</feature>
<feature type="transmembrane region" description="Helical" evidence="4">
    <location>
        <begin position="34"/>
        <end position="51"/>
    </location>
</feature>
<dbReference type="InterPro" id="IPR011712">
    <property type="entry name" value="Sig_transdc_His_kin_sub3_dim/P"/>
</dbReference>
<protein>
    <submittedName>
        <fullName evidence="6">Sensor histidine kinase</fullName>
    </submittedName>
</protein>
<sequence>MPRLGRVIVALTTFGYLALAISSMAGRHVATSDIALGIPILILLFLLQNLHSLPNRGGARPRYWIWTLSAQGLLTYIPFLIFKESWVGMPGFFSGSLLLWLPGAAGWISAGSVSVTLFLIEKELGADSFTSFYYGCGAAIIGLSIFGLTRLVDLLVEVQRARAELARLAVAQERDRVARDLHDLLGYSLSAITLKGELVYRLVNSQPERACEEISTMLAISRQALSDVRMVASRYRDMSLAAEIAATRAVLVSADIATVVTVDCGPLEDRVNTVLSTVLREGVSNLLRHSKAQHCVIEVVLDKGVVRLRLENDGLNSSPPVATRRDGRGLDNLCTRLGELGGTLNAAAAEDGWFRLVALVPLAGAAA</sequence>
<dbReference type="CDD" id="cd16917">
    <property type="entry name" value="HATPase_UhpB-NarQ-NarX-like"/>
    <property type="match status" value="1"/>
</dbReference>
<keyword evidence="4" id="KW-0472">Membrane</keyword>
<name>A0ABW8C205_9ACTN</name>
<keyword evidence="7" id="KW-1185">Reference proteome</keyword>
<evidence type="ECO:0000256" key="3">
    <source>
        <dbReference type="ARBA" id="ARBA00023012"/>
    </source>
</evidence>
<feature type="transmembrane region" description="Helical" evidence="4">
    <location>
        <begin position="132"/>
        <end position="152"/>
    </location>
</feature>
<dbReference type="PANTHER" id="PTHR24421">
    <property type="entry name" value="NITRATE/NITRITE SENSOR PROTEIN NARX-RELATED"/>
    <property type="match status" value="1"/>
</dbReference>
<evidence type="ECO:0000256" key="4">
    <source>
        <dbReference type="SAM" id="Phobius"/>
    </source>
</evidence>
<keyword evidence="4" id="KW-0812">Transmembrane</keyword>
<dbReference type="GO" id="GO:0016301">
    <property type="term" value="F:kinase activity"/>
    <property type="evidence" value="ECO:0007669"/>
    <property type="project" value="UniProtKB-KW"/>
</dbReference>
<keyword evidence="3" id="KW-0902">Two-component regulatory system</keyword>
<evidence type="ECO:0000259" key="5">
    <source>
        <dbReference type="Pfam" id="PF07730"/>
    </source>
</evidence>
<keyword evidence="4" id="KW-1133">Transmembrane helix</keyword>
<evidence type="ECO:0000313" key="7">
    <source>
        <dbReference type="Proteomes" id="UP001614394"/>
    </source>
</evidence>
<dbReference type="PANTHER" id="PTHR24421:SF63">
    <property type="entry name" value="SENSOR HISTIDINE KINASE DESK"/>
    <property type="match status" value="1"/>
</dbReference>
<comment type="caution">
    <text evidence="6">The sequence shown here is derived from an EMBL/GenBank/DDBJ whole genome shotgun (WGS) entry which is preliminary data.</text>
</comment>
<evidence type="ECO:0000256" key="1">
    <source>
        <dbReference type="ARBA" id="ARBA00022679"/>
    </source>
</evidence>
<organism evidence="6 7">
    <name type="scientific">Streptomyces fildesensis</name>
    <dbReference type="NCBI Taxonomy" id="375757"/>
    <lineage>
        <taxon>Bacteria</taxon>
        <taxon>Bacillati</taxon>
        <taxon>Actinomycetota</taxon>
        <taxon>Actinomycetes</taxon>
        <taxon>Kitasatosporales</taxon>
        <taxon>Streptomycetaceae</taxon>
        <taxon>Streptomyces</taxon>
    </lineage>
</organism>
<dbReference type="Proteomes" id="UP001614394">
    <property type="component" value="Unassembled WGS sequence"/>
</dbReference>
<accession>A0ABW8C205</accession>
<keyword evidence="2 6" id="KW-0418">Kinase</keyword>
<feature type="domain" description="Signal transduction histidine kinase subgroup 3 dimerisation and phosphoacceptor" evidence="5">
    <location>
        <begin position="173"/>
        <end position="239"/>
    </location>
</feature>
<dbReference type="InterPro" id="IPR036890">
    <property type="entry name" value="HATPase_C_sf"/>
</dbReference>
<dbReference type="EMBL" id="JBITYG010000002">
    <property type="protein sequence ID" value="MFI9100446.1"/>
    <property type="molecule type" value="Genomic_DNA"/>
</dbReference>
<dbReference type="Gene3D" id="1.20.5.1930">
    <property type="match status" value="1"/>
</dbReference>
<reference evidence="6 7" key="1">
    <citation type="submission" date="2024-10" db="EMBL/GenBank/DDBJ databases">
        <title>The Natural Products Discovery Center: Release of the First 8490 Sequenced Strains for Exploring Actinobacteria Biosynthetic Diversity.</title>
        <authorList>
            <person name="Kalkreuter E."/>
            <person name="Kautsar S.A."/>
            <person name="Yang D."/>
            <person name="Bader C.D."/>
            <person name="Teijaro C.N."/>
            <person name="Fluegel L."/>
            <person name="Davis C.M."/>
            <person name="Simpson J.R."/>
            <person name="Lauterbach L."/>
            <person name="Steele A.D."/>
            <person name="Gui C."/>
            <person name="Meng S."/>
            <person name="Li G."/>
            <person name="Viehrig K."/>
            <person name="Ye F."/>
            <person name="Su P."/>
            <person name="Kiefer A.F."/>
            <person name="Nichols A."/>
            <person name="Cepeda A.J."/>
            <person name="Yan W."/>
            <person name="Fan B."/>
            <person name="Jiang Y."/>
            <person name="Adhikari A."/>
            <person name="Zheng C.-J."/>
            <person name="Schuster L."/>
            <person name="Cowan T.M."/>
            <person name="Smanski M.J."/>
            <person name="Chevrette M.G."/>
            <person name="De Carvalho L.P.S."/>
            <person name="Shen B."/>
        </authorList>
    </citation>
    <scope>NUCLEOTIDE SEQUENCE [LARGE SCALE GENOMIC DNA]</scope>
    <source>
        <strain evidence="6 7">NPDC053399</strain>
    </source>
</reference>
<dbReference type="Pfam" id="PF07730">
    <property type="entry name" value="HisKA_3"/>
    <property type="match status" value="1"/>
</dbReference>